<protein>
    <submittedName>
        <fullName evidence="2">Uncharacterized protein</fullName>
    </submittedName>
</protein>
<dbReference type="RefSeq" id="WP_157566035.1">
    <property type="nucleotide sequence ID" value="NZ_WPIK01000006.1"/>
</dbReference>
<evidence type="ECO:0000313" key="3">
    <source>
        <dbReference type="Proteomes" id="UP000462014"/>
    </source>
</evidence>
<keyword evidence="3" id="KW-1185">Reference proteome</keyword>
<dbReference type="EMBL" id="WPIK01000006">
    <property type="protein sequence ID" value="MVN21590.1"/>
    <property type="molecule type" value="Genomic_DNA"/>
</dbReference>
<accession>A0A7K1SX08</accession>
<evidence type="ECO:0000313" key="2">
    <source>
        <dbReference type="EMBL" id="MVN21590.1"/>
    </source>
</evidence>
<dbReference type="Proteomes" id="UP000462014">
    <property type="component" value="Unassembled WGS sequence"/>
</dbReference>
<dbReference type="AlphaFoldDB" id="A0A7K1SX08"/>
<gene>
    <name evidence="2" type="ORF">GO621_08570</name>
</gene>
<evidence type="ECO:0000256" key="1">
    <source>
        <dbReference type="SAM" id="MobiDB-lite"/>
    </source>
</evidence>
<proteinExistence type="predicted"/>
<name>A0A7K1SX08_9SPHI</name>
<feature type="region of interest" description="Disordered" evidence="1">
    <location>
        <begin position="1"/>
        <end position="21"/>
    </location>
</feature>
<organism evidence="2 3">
    <name type="scientific">Mucilaginibacter arboris</name>
    <dbReference type="NCBI Taxonomy" id="2682090"/>
    <lineage>
        <taxon>Bacteria</taxon>
        <taxon>Pseudomonadati</taxon>
        <taxon>Bacteroidota</taxon>
        <taxon>Sphingobacteriia</taxon>
        <taxon>Sphingobacteriales</taxon>
        <taxon>Sphingobacteriaceae</taxon>
        <taxon>Mucilaginibacter</taxon>
    </lineage>
</organism>
<comment type="caution">
    <text evidence="2">The sequence shown here is derived from an EMBL/GenBank/DDBJ whole genome shotgun (WGS) entry which is preliminary data.</text>
</comment>
<sequence length="207" mass="23129">MSIEDKNIPEQQKGNQVDVIHEETLKSREEAEKLFETVKKRLLNISHWGEIASGFSSGFQLTNSNGLEVDRPAQEGDCFKIHIPAPGPDSGNGDDWVKIEAIQDETDQAADVQVVSIRVRPSSNPQNPNQNVAHFFHEDATSTFIVKRKGNTVSAEVHSRNEVPNLKANRFWDTIRHTVVALGAILGFSNHQWKNLVEGLIEPKKDS</sequence>
<reference evidence="2 3" key="1">
    <citation type="submission" date="2019-12" db="EMBL/GenBank/DDBJ databases">
        <title>Mucilaginibacter sp. HMF7410 genome sequencing and assembly.</title>
        <authorList>
            <person name="Kang H."/>
            <person name="Cha I."/>
            <person name="Kim H."/>
            <person name="Joh K."/>
        </authorList>
    </citation>
    <scope>NUCLEOTIDE SEQUENCE [LARGE SCALE GENOMIC DNA]</scope>
    <source>
        <strain evidence="2 3">HMF7410</strain>
    </source>
</reference>